<organism evidence="2 3">
    <name type="scientific">Nyssa sinensis</name>
    <dbReference type="NCBI Taxonomy" id="561372"/>
    <lineage>
        <taxon>Eukaryota</taxon>
        <taxon>Viridiplantae</taxon>
        <taxon>Streptophyta</taxon>
        <taxon>Embryophyta</taxon>
        <taxon>Tracheophyta</taxon>
        <taxon>Spermatophyta</taxon>
        <taxon>Magnoliopsida</taxon>
        <taxon>eudicotyledons</taxon>
        <taxon>Gunneridae</taxon>
        <taxon>Pentapetalae</taxon>
        <taxon>asterids</taxon>
        <taxon>Cornales</taxon>
        <taxon>Nyssaceae</taxon>
        <taxon>Nyssa</taxon>
    </lineage>
</organism>
<keyword evidence="3" id="KW-1185">Reference proteome</keyword>
<proteinExistence type="predicted"/>
<name>A0A5J5C032_9ASTE</name>
<feature type="compositionally biased region" description="Low complexity" evidence="1">
    <location>
        <begin position="23"/>
        <end position="37"/>
    </location>
</feature>
<dbReference type="AlphaFoldDB" id="A0A5J5C032"/>
<gene>
    <name evidence="2" type="ORF">F0562_004493</name>
</gene>
<reference evidence="2 3" key="1">
    <citation type="submission" date="2019-09" db="EMBL/GenBank/DDBJ databases">
        <title>A chromosome-level genome assembly of the Chinese tupelo Nyssa sinensis.</title>
        <authorList>
            <person name="Yang X."/>
            <person name="Kang M."/>
            <person name="Yang Y."/>
            <person name="Xiong H."/>
            <person name="Wang M."/>
            <person name="Zhang Z."/>
            <person name="Wang Z."/>
            <person name="Wu H."/>
            <person name="Ma T."/>
            <person name="Liu J."/>
            <person name="Xi Z."/>
        </authorList>
    </citation>
    <scope>NUCLEOTIDE SEQUENCE [LARGE SCALE GENOMIC DNA]</scope>
    <source>
        <strain evidence="2">J267</strain>
        <tissue evidence="2">Leaf</tissue>
    </source>
</reference>
<dbReference type="OrthoDB" id="911847at2759"/>
<dbReference type="Proteomes" id="UP000325577">
    <property type="component" value="Linkage Group LG1"/>
</dbReference>
<feature type="region of interest" description="Disordered" evidence="1">
    <location>
        <begin position="23"/>
        <end position="48"/>
    </location>
</feature>
<dbReference type="PANTHER" id="PTHR36030:SF1">
    <property type="entry name" value="CALMODULIN-BINDING DOMAIN-CONTAINING PROTEIN"/>
    <property type="match status" value="1"/>
</dbReference>
<evidence type="ECO:0000313" key="2">
    <source>
        <dbReference type="EMBL" id="KAA8548246.1"/>
    </source>
</evidence>
<evidence type="ECO:0000313" key="3">
    <source>
        <dbReference type="Proteomes" id="UP000325577"/>
    </source>
</evidence>
<sequence length="204" mass="22554">MESNRKRKGFMKAKLAMSFYRAAKPSSSSVQYSSKVKPSPPPSSTASVGYVASSSSNALVERYVVNPDYVTPQPKPKLSFLVPEINGGRDSYSSCKFDNPYGGAGDESVDVKAATYISSVQERFRLERVNSERYFSPAWVAMGGKERCEGTKKMMFRTKWDILIDDDVGSRMVKLAILISASGRWVSWWWSLMVDNGSGGGGLR</sequence>
<accession>A0A5J5C032</accession>
<dbReference type="PANTHER" id="PTHR36030">
    <property type="entry name" value="CALMODULIN-BINDING DOMAIN-CONTAINING PROTEIN"/>
    <property type="match status" value="1"/>
</dbReference>
<protein>
    <submittedName>
        <fullName evidence="2">Uncharacterized protein</fullName>
    </submittedName>
</protein>
<dbReference type="EMBL" id="CM018032">
    <property type="protein sequence ID" value="KAA8548246.1"/>
    <property type="molecule type" value="Genomic_DNA"/>
</dbReference>
<evidence type="ECO:0000256" key="1">
    <source>
        <dbReference type="SAM" id="MobiDB-lite"/>
    </source>
</evidence>